<evidence type="ECO:0000256" key="2">
    <source>
        <dbReference type="ARBA" id="ARBA00018329"/>
    </source>
</evidence>
<sequence length="99" mass="11368">MALTKADLTEYLFEQLGFNKRESKEFVDCFFEEVRSTLEDGDYVKLSGFGNFELRDKNERPGRNPKTGEEIPISARRVVSFKPGQKMRARVESSVDAAR</sequence>
<comment type="similarity">
    <text evidence="1 8 9">Belongs to the bacterial histone-like protein family.</text>
</comment>
<accession>A0A423PXU9</accession>
<dbReference type="RefSeq" id="WP_123589834.1">
    <property type="nucleotide sequence ID" value="NZ_AYKH01000001.1"/>
</dbReference>
<dbReference type="InterPro" id="IPR005684">
    <property type="entry name" value="IHF_alpha"/>
</dbReference>
<keyword evidence="4 8" id="KW-0805">Transcription regulation</keyword>
<evidence type="ECO:0000313" key="12">
    <source>
        <dbReference type="Proteomes" id="UP000283993"/>
    </source>
</evidence>
<dbReference type="GO" id="GO:0006355">
    <property type="term" value="P:regulation of DNA-templated transcription"/>
    <property type="evidence" value="ECO:0007669"/>
    <property type="project" value="UniProtKB-UniRule"/>
</dbReference>
<evidence type="ECO:0000256" key="9">
    <source>
        <dbReference type="RuleBase" id="RU003939"/>
    </source>
</evidence>
<dbReference type="SMART" id="SM00411">
    <property type="entry name" value="BHL"/>
    <property type="match status" value="1"/>
</dbReference>
<dbReference type="HAMAP" id="MF_00380">
    <property type="entry name" value="IHF_alpha"/>
    <property type="match status" value="1"/>
</dbReference>
<proteinExistence type="inferred from homology"/>
<name>A0A423PXU9_9GAMM</name>
<dbReference type="GO" id="GO:0006417">
    <property type="term" value="P:regulation of translation"/>
    <property type="evidence" value="ECO:0007669"/>
    <property type="project" value="UniProtKB-UniRule"/>
</dbReference>
<dbReference type="Pfam" id="PF00216">
    <property type="entry name" value="Bac_DNA_binding"/>
    <property type="match status" value="1"/>
</dbReference>
<keyword evidence="6 8" id="KW-0804">Transcription</keyword>
<protein>
    <recommendedName>
        <fullName evidence="2 8">Integration host factor subunit alpha</fullName>
        <shortName evidence="8">IHF-alpha</shortName>
    </recommendedName>
</protein>
<evidence type="ECO:0000256" key="6">
    <source>
        <dbReference type="ARBA" id="ARBA00023163"/>
    </source>
</evidence>
<dbReference type="GO" id="GO:0009893">
    <property type="term" value="P:positive regulation of metabolic process"/>
    <property type="evidence" value="ECO:0007669"/>
    <property type="project" value="UniProtKB-ARBA"/>
</dbReference>
<dbReference type="FunFam" id="4.10.520.10:FF:000002">
    <property type="entry name" value="Integration host factor subunit alpha"/>
    <property type="match status" value="1"/>
</dbReference>
<dbReference type="Proteomes" id="UP000283993">
    <property type="component" value="Unassembled WGS sequence"/>
</dbReference>
<dbReference type="GO" id="GO:0005829">
    <property type="term" value="C:cytosol"/>
    <property type="evidence" value="ECO:0007669"/>
    <property type="project" value="TreeGrafter"/>
</dbReference>
<keyword evidence="5 8" id="KW-0238">DNA-binding</keyword>
<dbReference type="PROSITE" id="PS00045">
    <property type="entry name" value="HISTONE_LIKE"/>
    <property type="match status" value="1"/>
</dbReference>
<dbReference type="GO" id="GO:0006310">
    <property type="term" value="P:DNA recombination"/>
    <property type="evidence" value="ECO:0007669"/>
    <property type="project" value="UniProtKB-UniRule"/>
</dbReference>
<dbReference type="InterPro" id="IPR000119">
    <property type="entry name" value="Hist_DNA-bd"/>
</dbReference>
<dbReference type="NCBIfam" id="NF001401">
    <property type="entry name" value="PRK00285.1"/>
    <property type="match status" value="1"/>
</dbReference>
<dbReference type="EMBL" id="AYKH01000001">
    <property type="protein sequence ID" value="ROO30420.1"/>
    <property type="molecule type" value="Genomic_DNA"/>
</dbReference>
<evidence type="ECO:0000256" key="10">
    <source>
        <dbReference type="RuleBase" id="RU004485"/>
    </source>
</evidence>
<comment type="function">
    <text evidence="8 10">This protein is one of the two subunits of integration host factor, a specific DNA-binding protein that functions in genetic recombination as well as in transcriptional and translational control.</text>
</comment>
<keyword evidence="3 8" id="KW-0810">Translation regulation</keyword>
<evidence type="ECO:0000256" key="5">
    <source>
        <dbReference type="ARBA" id="ARBA00023125"/>
    </source>
</evidence>
<evidence type="ECO:0000256" key="1">
    <source>
        <dbReference type="ARBA" id="ARBA00010529"/>
    </source>
</evidence>
<dbReference type="PRINTS" id="PR01727">
    <property type="entry name" value="DNABINDINGHU"/>
</dbReference>
<organism evidence="11 12">
    <name type="scientific">Salinisphaera orenii MK-B5</name>
    <dbReference type="NCBI Taxonomy" id="856730"/>
    <lineage>
        <taxon>Bacteria</taxon>
        <taxon>Pseudomonadati</taxon>
        <taxon>Pseudomonadota</taxon>
        <taxon>Gammaproteobacteria</taxon>
        <taxon>Salinisphaerales</taxon>
        <taxon>Salinisphaeraceae</taxon>
        <taxon>Salinisphaera</taxon>
    </lineage>
</organism>
<reference evidence="11 12" key="1">
    <citation type="submission" date="2013-10" db="EMBL/GenBank/DDBJ databases">
        <title>Salinisphaera orenii MK-B5 Genome Sequencing.</title>
        <authorList>
            <person name="Lai Q."/>
            <person name="Li C."/>
            <person name="Shao Z."/>
        </authorList>
    </citation>
    <scope>NUCLEOTIDE SEQUENCE [LARGE SCALE GENOMIC DNA]</scope>
    <source>
        <strain evidence="11 12">MK-B5</strain>
    </source>
</reference>
<dbReference type="PANTHER" id="PTHR33175:SF2">
    <property type="entry name" value="INTEGRATION HOST FACTOR SUBUNIT ALPHA"/>
    <property type="match status" value="1"/>
</dbReference>
<dbReference type="AlphaFoldDB" id="A0A423PXU9"/>
<evidence type="ECO:0000256" key="4">
    <source>
        <dbReference type="ARBA" id="ARBA00023015"/>
    </source>
</evidence>
<dbReference type="CDD" id="cd13835">
    <property type="entry name" value="IHF_A"/>
    <property type="match status" value="1"/>
</dbReference>
<comment type="caution">
    <text evidence="11">The sequence shown here is derived from an EMBL/GenBank/DDBJ whole genome shotgun (WGS) entry which is preliminary data.</text>
</comment>
<dbReference type="InterPro" id="IPR020816">
    <property type="entry name" value="Histone-like_DNA-bd_CS"/>
</dbReference>
<dbReference type="GO" id="GO:0003677">
    <property type="term" value="F:DNA binding"/>
    <property type="evidence" value="ECO:0007669"/>
    <property type="project" value="UniProtKB-UniRule"/>
</dbReference>
<dbReference type="PANTHER" id="PTHR33175">
    <property type="entry name" value="DNA-BINDING PROTEIN HU"/>
    <property type="match status" value="1"/>
</dbReference>
<dbReference type="SUPFAM" id="SSF47729">
    <property type="entry name" value="IHF-like DNA-binding proteins"/>
    <property type="match status" value="1"/>
</dbReference>
<evidence type="ECO:0000256" key="7">
    <source>
        <dbReference type="ARBA" id="ARBA00023172"/>
    </source>
</evidence>
<keyword evidence="12" id="KW-1185">Reference proteome</keyword>
<evidence type="ECO:0000313" key="11">
    <source>
        <dbReference type="EMBL" id="ROO30420.1"/>
    </source>
</evidence>
<dbReference type="GO" id="GO:0030527">
    <property type="term" value="F:structural constituent of chromatin"/>
    <property type="evidence" value="ECO:0007669"/>
    <property type="project" value="InterPro"/>
</dbReference>
<evidence type="ECO:0000256" key="8">
    <source>
        <dbReference type="HAMAP-Rule" id="MF_00380"/>
    </source>
</evidence>
<evidence type="ECO:0000256" key="3">
    <source>
        <dbReference type="ARBA" id="ARBA00022845"/>
    </source>
</evidence>
<dbReference type="Gene3D" id="4.10.520.10">
    <property type="entry name" value="IHF-like DNA-binding proteins"/>
    <property type="match status" value="1"/>
</dbReference>
<dbReference type="InterPro" id="IPR010992">
    <property type="entry name" value="IHF-like_DNA-bd_dom_sf"/>
</dbReference>
<gene>
    <name evidence="8" type="primary">ihfA</name>
    <name evidence="8" type="synonym">himA</name>
    <name evidence="11" type="ORF">SAOR_00860</name>
</gene>
<comment type="subunit">
    <text evidence="8 10">Heterodimer of an alpha and a beta chain.</text>
</comment>
<dbReference type="NCBIfam" id="TIGR00987">
    <property type="entry name" value="himA"/>
    <property type="match status" value="1"/>
</dbReference>
<keyword evidence="7 8" id="KW-0233">DNA recombination</keyword>